<dbReference type="Gene3D" id="3.40.30.10">
    <property type="entry name" value="Glutaredoxin"/>
    <property type="match status" value="1"/>
</dbReference>
<evidence type="ECO:0000313" key="2">
    <source>
        <dbReference type="EMBL" id="GAA4896700.1"/>
    </source>
</evidence>
<protein>
    <recommendedName>
        <fullName evidence="1">Thioredoxin domain-containing protein</fullName>
    </recommendedName>
</protein>
<gene>
    <name evidence="2" type="ORF">GCM10023311_21820</name>
</gene>
<dbReference type="InterPro" id="IPR036249">
    <property type="entry name" value="Thioredoxin-like_sf"/>
</dbReference>
<dbReference type="SUPFAM" id="SSF52833">
    <property type="entry name" value="Thioredoxin-like"/>
    <property type="match status" value="1"/>
</dbReference>
<comment type="caution">
    <text evidence="2">The sequence shown here is derived from an EMBL/GenBank/DDBJ whole genome shotgun (WGS) entry which is preliminary data.</text>
</comment>
<dbReference type="PANTHER" id="PTHR42852">
    <property type="entry name" value="THIOL:DISULFIDE INTERCHANGE PROTEIN DSBE"/>
    <property type="match status" value="1"/>
</dbReference>
<accession>A0ABP9F8I8</accession>
<dbReference type="CDD" id="cd02966">
    <property type="entry name" value="TlpA_like_family"/>
    <property type="match status" value="1"/>
</dbReference>
<dbReference type="Proteomes" id="UP001500433">
    <property type="component" value="Unassembled WGS sequence"/>
</dbReference>
<dbReference type="InterPro" id="IPR013766">
    <property type="entry name" value="Thioredoxin_domain"/>
</dbReference>
<evidence type="ECO:0000259" key="1">
    <source>
        <dbReference type="Pfam" id="PF00085"/>
    </source>
</evidence>
<dbReference type="PANTHER" id="PTHR42852:SF18">
    <property type="entry name" value="CHROMOSOME UNDETERMINED SCAFFOLD_47, WHOLE GENOME SHOTGUN SEQUENCE"/>
    <property type="match status" value="1"/>
</dbReference>
<evidence type="ECO:0000313" key="3">
    <source>
        <dbReference type="Proteomes" id="UP001500433"/>
    </source>
</evidence>
<dbReference type="Pfam" id="PF00085">
    <property type="entry name" value="Thioredoxin"/>
    <property type="match status" value="1"/>
</dbReference>
<reference evidence="3" key="1">
    <citation type="journal article" date="2019" name="Int. J. Syst. Evol. Microbiol.">
        <title>The Global Catalogue of Microorganisms (GCM) 10K type strain sequencing project: providing services to taxonomists for standard genome sequencing and annotation.</title>
        <authorList>
            <consortium name="The Broad Institute Genomics Platform"/>
            <consortium name="The Broad Institute Genome Sequencing Center for Infectious Disease"/>
            <person name="Wu L."/>
            <person name="Ma J."/>
        </authorList>
    </citation>
    <scope>NUCLEOTIDE SEQUENCE [LARGE SCALE GENOMIC DNA]</scope>
    <source>
        <strain evidence="3">JCM 18274</strain>
    </source>
</reference>
<proteinExistence type="predicted"/>
<feature type="domain" description="Thioredoxin" evidence="1">
    <location>
        <begin position="22"/>
        <end position="73"/>
    </location>
</feature>
<organism evidence="2 3">
    <name type="scientific">Flaviramulus aquimarinus</name>
    <dbReference type="NCBI Taxonomy" id="1170456"/>
    <lineage>
        <taxon>Bacteria</taxon>
        <taxon>Pseudomonadati</taxon>
        <taxon>Bacteroidota</taxon>
        <taxon>Flavobacteriia</taxon>
        <taxon>Flavobacteriales</taxon>
        <taxon>Flavobacteriaceae</taxon>
        <taxon>Flaviramulus</taxon>
    </lineage>
</organism>
<name>A0ABP9F8I8_9FLAO</name>
<keyword evidence="3" id="KW-1185">Reference proteome</keyword>
<dbReference type="EMBL" id="BAABJH010000005">
    <property type="protein sequence ID" value="GAA4896700.1"/>
    <property type="molecule type" value="Genomic_DNA"/>
</dbReference>
<sequence>MFFFGQIKVSEHIQPSAIAKQNDNALYFVDFWATWCKPCIHVSKYLESLQKQYSNNFYVLSLTKENPDLVKRFVLKHKTDLAIAIDYDGETFKNNSIRSLPHGVLYNADGEKLWEGHPADFKGHQIVGFLNRNKKQVSVNKMFKVQAYEKSVVVKDVGLKKDFEIIKLNAKENTGSLQVVKHLSYLDLKGSLQDILAYTMDSFKNQVNLSEELNKRYQMRFKFGSDAYSNKTETILKALRLKGKSTEVHGEALVFDIKTSTFWDTEQIDWGKDTQHFLIGDSEIQADNVTLNQITYQLANLLKTPIVLVNNDIDEHIHDWNVHYKYFDLMVSSLSDNYGIQVEKKMVNYPQYIITKKAPF</sequence>
<dbReference type="InterPro" id="IPR050553">
    <property type="entry name" value="Thioredoxin_ResA/DsbE_sf"/>
</dbReference>